<proteinExistence type="predicted"/>
<dbReference type="EMBL" id="JAFBBO010000001">
    <property type="protein sequence ID" value="MBM7480868.1"/>
    <property type="molecule type" value="Genomic_DNA"/>
</dbReference>
<dbReference type="InterPro" id="IPR011047">
    <property type="entry name" value="Quinoprotein_ADH-like_sf"/>
</dbReference>
<evidence type="ECO:0000256" key="2">
    <source>
        <dbReference type="SAM" id="Phobius"/>
    </source>
</evidence>
<protein>
    <recommendedName>
        <fullName evidence="3">Pyrrolo-quinoline quinone repeat domain-containing protein</fullName>
    </recommendedName>
</protein>
<organism evidence="4 5">
    <name type="scientific">Oerskovia jenensis</name>
    <dbReference type="NCBI Taxonomy" id="162169"/>
    <lineage>
        <taxon>Bacteria</taxon>
        <taxon>Bacillati</taxon>
        <taxon>Actinomycetota</taxon>
        <taxon>Actinomycetes</taxon>
        <taxon>Micrococcales</taxon>
        <taxon>Cellulomonadaceae</taxon>
        <taxon>Oerskovia</taxon>
    </lineage>
</organism>
<evidence type="ECO:0000259" key="3">
    <source>
        <dbReference type="Pfam" id="PF13360"/>
    </source>
</evidence>
<dbReference type="Gene3D" id="2.130.10.10">
    <property type="entry name" value="YVTN repeat-like/Quinoprotein amine dehydrogenase"/>
    <property type="match status" value="2"/>
</dbReference>
<feature type="compositionally biased region" description="Basic residues" evidence="1">
    <location>
        <begin position="54"/>
        <end position="63"/>
    </location>
</feature>
<comment type="caution">
    <text evidence="4">The sequence shown here is derived from an EMBL/GenBank/DDBJ whole genome shotgun (WGS) entry which is preliminary data.</text>
</comment>
<reference evidence="4 5" key="1">
    <citation type="submission" date="2021-01" db="EMBL/GenBank/DDBJ databases">
        <title>Sequencing the genomes of 1000 actinobacteria strains.</title>
        <authorList>
            <person name="Klenk H.-P."/>
        </authorList>
    </citation>
    <scope>NUCLEOTIDE SEQUENCE [LARGE SCALE GENOMIC DNA]</scope>
    <source>
        <strain evidence="4 5">DSM 46000</strain>
    </source>
</reference>
<keyword evidence="2" id="KW-1133">Transmembrane helix</keyword>
<name>A0ABS2LKB7_9CELL</name>
<feature type="domain" description="Pyrrolo-quinoline quinone repeat" evidence="3">
    <location>
        <begin position="132"/>
        <end position="202"/>
    </location>
</feature>
<evidence type="ECO:0000313" key="4">
    <source>
        <dbReference type="EMBL" id="MBM7480868.1"/>
    </source>
</evidence>
<keyword evidence="5" id="KW-1185">Reference proteome</keyword>
<feature type="transmembrane region" description="Helical" evidence="2">
    <location>
        <begin position="84"/>
        <end position="109"/>
    </location>
</feature>
<gene>
    <name evidence="4" type="ORF">JOD49_003788</name>
</gene>
<dbReference type="RefSeq" id="WP_205308565.1">
    <property type="nucleotide sequence ID" value="NZ_BAAAVF010000001.1"/>
</dbReference>
<accession>A0ABS2LKB7</accession>
<feature type="compositionally biased region" description="Low complexity" evidence="1">
    <location>
        <begin position="43"/>
        <end position="52"/>
    </location>
</feature>
<feature type="region of interest" description="Disordered" evidence="1">
    <location>
        <begin position="22"/>
        <end position="80"/>
    </location>
</feature>
<evidence type="ECO:0000313" key="5">
    <source>
        <dbReference type="Proteomes" id="UP000698059"/>
    </source>
</evidence>
<evidence type="ECO:0000256" key="1">
    <source>
        <dbReference type="SAM" id="MobiDB-lite"/>
    </source>
</evidence>
<sequence>MAPRRREHDAHAVELVEVAELDDDFDAEPSGAAPRQRASVVTGAAHPRGDAAAGRRRSRSRSRSHGEDVDGSGSPRSRGARRGVLGHVVLGAVLVVCAVGGSFGVGAVLERARADRVAAQVGGLWPVAGEPATVWRASTGGAQPAAVEGQVVLVGTDGTLTARDLTTGEEVWTADLPSGATTCGPDLLDPDVVGSTLVCVTVRGSPPVAGRGDDGFPILVTVLDRSGAVVGSRGLADGVVAAVPLAGGRVATAAHGAGGVVVAWEGALDGAVERIRTVAVAEGWADAVGSTGADTSATGTVPPDDVGMVVVRGLLQVRAGGSSTTFDTSGDALTERASSQARGWLKEGGLPGGSSVRVVDDRRTGRENRIDAVGSDGRVRFSLTGEPFVPQVADGGPPQVVVVRMPGFTGYDATTGRRLWHREEWPEVLWLQTDDVVVMESGSRLLALESRTGREIWQRWLPAEVVRVFTDGDSVLLATVGDGIGGTDGASTSVVSVSLFDGRTEWRRALDGDYYEVVSAQGTLFAVTRTEVVRLGRGTRRYRVGDLSHR</sequence>
<feature type="compositionally biased region" description="Low complexity" evidence="1">
    <location>
        <begin position="71"/>
        <end position="80"/>
    </location>
</feature>
<dbReference type="Proteomes" id="UP000698059">
    <property type="component" value="Unassembled WGS sequence"/>
</dbReference>
<keyword evidence="2" id="KW-0472">Membrane</keyword>
<dbReference type="Pfam" id="PF13360">
    <property type="entry name" value="PQQ_2"/>
    <property type="match status" value="2"/>
</dbReference>
<dbReference type="InterPro" id="IPR015943">
    <property type="entry name" value="WD40/YVTN_repeat-like_dom_sf"/>
</dbReference>
<keyword evidence="2" id="KW-0812">Transmembrane</keyword>
<dbReference type="InterPro" id="IPR002372">
    <property type="entry name" value="PQQ_rpt_dom"/>
</dbReference>
<dbReference type="SUPFAM" id="SSF50998">
    <property type="entry name" value="Quinoprotein alcohol dehydrogenase-like"/>
    <property type="match status" value="2"/>
</dbReference>
<feature type="domain" description="Pyrrolo-quinoline quinone repeat" evidence="3">
    <location>
        <begin position="365"/>
        <end position="538"/>
    </location>
</feature>